<reference evidence="1 2" key="1">
    <citation type="submission" date="2017-09" db="EMBL/GenBank/DDBJ databases">
        <title>Sequencing the genomes of two abundant thermophiles in Great Basin hot springs: Thermocrinis jamiesonii and novel Chloroflexi Thermoflexus hugenholtzii.</title>
        <authorList>
            <person name="Hedlund B."/>
        </authorList>
    </citation>
    <scope>NUCLEOTIDE SEQUENCE [LARGE SCALE GENOMIC DNA]</scope>
    <source>
        <strain evidence="1 2">G233</strain>
    </source>
</reference>
<dbReference type="EMBL" id="PDJQ01000001">
    <property type="protein sequence ID" value="PFG73312.1"/>
    <property type="molecule type" value="Genomic_DNA"/>
</dbReference>
<name>A0A2A9HDU4_TEPT2</name>
<dbReference type="RefSeq" id="WP_165772448.1">
    <property type="nucleotide sequence ID" value="NZ_PDJQ01000001.1"/>
</dbReference>
<gene>
    <name evidence="1" type="ORF">A9A59_0507</name>
</gene>
<dbReference type="PROSITE" id="PS51318">
    <property type="entry name" value="TAT"/>
    <property type="match status" value="1"/>
</dbReference>
<protein>
    <submittedName>
        <fullName evidence="1">Uncharacterized protein</fullName>
    </submittedName>
</protein>
<dbReference type="Proteomes" id="UP000223071">
    <property type="component" value="Unassembled WGS sequence"/>
</dbReference>
<dbReference type="InterPro" id="IPR006311">
    <property type="entry name" value="TAT_signal"/>
</dbReference>
<sequence length="56" mass="5294">MTRPTSPLPRRAAVVLAQGAGAALIAAATGPLGGLVAAAALGLPPVLAAALARRLA</sequence>
<evidence type="ECO:0000313" key="1">
    <source>
        <dbReference type="EMBL" id="PFG73312.1"/>
    </source>
</evidence>
<comment type="caution">
    <text evidence="1">The sequence shown here is derived from an EMBL/GenBank/DDBJ whole genome shotgun (WGS) entry which is preliminary data.</text>
</comment>
<proteinExistence type="predicted"/>
<accession>A0A2A9HDU4</accession>
<dbReference type="AlphaFoldDB" id="A0A2A9HDU4"/>
<keyword evidence="2" id="KW-1185">Reference proteome</keyword>
<organism evidence="1 2">
    <name type="scientific">Tepidiforma thermophila (strain KCTC 52669 / CGMCC 1.13589 / G233)</name>
    <dbReference type="NCBI Taxonomy" id="2761530"/>
    <lineage>
        <taxon>Bacteria</taxon>
        <taxon>Bacillati</taxon>
        <taxon>Chloroflexota</taxon>
        <taxon>Tepidiformia</taxon>
        <taxon>Tepidiformales</taxon>
        <taxon>Tepidiformaceae</taxon>
        <taxon>Tepidiforma</taxon>
    </lineage>
</organism>
<evidence type="ECO:0000313" key="2">
    <source>
        <dbReference type="Proteomes" id="UP000223071"/>
    </source>
</evidence>